<dbReference type="Proteomes" id="UP000641932">
    <property type="component" value="Unassembled WGS sequence"/>
</dbReference>
<reference evidence="4" key="1">
    <citation type="journal article" date="2014" name="Int. J. Syst. Evol. Microbiol.">
        <title>Complete genome sequence of Corynebacterium casei LMG S-19264T (=DSM 44701T), isolated from a smear-ripened cheese.</title>
        <authorList>
            <consortium name="US DOE Joint Genome Institute (JGI-PGF)"/>
            <person name="Walter F."/>
            <person name="Albersmeier A."/>
            <person name="Kalinowski J."/>
            <person name="Ruckert C."/>
        </authorList>
    </citation>
    <scope>NUCLEOTIDE SEQUENCE</scope>
    <source>
        <strain evidence="4">CGMCC 4.7201</strain>
    </source>
</reference>
<evidence type="ECO:0000313" key="4">
    <source>
        <dbReference type="EMBL" id="GGO87366.1"/>
    </source>
</evidence>
<feature type="transmembrane region" description="Helical" evidence="2">
    <location>
        <begin position="32"/>
        <end position="49"/>
    </location>
</feature>
<keyword evidence="2" id="KW-0472">Membrane</keyword>
<name>A0A918DW91_9ACTN</name>
<evidence type="ECO:0000313" key="5">
    <source>
        <dbReference type="Proteomes" id="UP000641932"/>
    </source>
</evidence>
<feature type="domain" description="DUF8175" evidence="3">
    <location>
        <begin position="83"/>
        <end position="237"/>
    </location>
</feature>
<dbReference type="RefSeq" id="WP_189131730.1">
    <property type="nucleotide sequence ID" value="NZ_BMMS01000009.1"/>
</dbReference>
<proteinExistence type="predicted"/>
<dbReference type="Pfam" id="PF26526">
    <property type="entry name" value="DUF8175"/>
    <property type="match status" value="1"/>
</dbReference>
<reference evidence="4" key="2">
    <citation type="submission" date="2020-09" db="EMBL/GenBank/DDBJ databases">
        <authorList>
            <person name="Sun Q."/>
            <person name="Zhou Y."/>
        </authorList>
    </citation>
    <scope>NUCLEOTIDE SEQUENCE</scope>
    <source>
        <strain evidence="4">CGMCC 4.7201</strain>
    </source>
</reference>
<organism evidence="4 5">
    <name type="scientific">Wenjunlia tyrosinilytica</name>
    <dbReference type="NCBI Taxonomy" id="1544741"/>
    <lineage>
        <taxon>Bacteria</taxon>
        <taxon>Bacillati</taxon>
        <taxon>Actinomycetota</taxon>
        <taxon>Actinomycetes</taxon>
        <taxon>Kitasatosporales</taxon>
        <taxon>Streptomycetaceae</taxon>
        <taxon>Wenjunlia</taxon>
    </lineage>
</organism>
<dbReference type="AlphaFoldDB" id="A0A918DW91"/>
<dbReference type="InterPro" id="IPR058488">
    <property type="entry name" value="DUF8175"/>
</dbReference>
<keyword evidence="2" id="KW-1133">Transmembrane helix</keyword>
<keyword evidence="5" id="KW-1185">Reference proteome</keyword>
<feature type="compositionally biased region" description="Low complexity" evidence="1">
    <location>
        <begin position="58"/>
        <end position="67"/>
    </location>
</feature>
<sequence>MSSSDDGPLTRTVLPEDEQGGTARRPRPLRSLLIVLGVVALLLAAIAVANRGGGGAADGNSGNADGTGPEGRTNPTAPTGVAPVTGSRGGIAKGFAHTEQGAQSAAANFAVALGSDGMFKKAQRHTLVDSVFTPQAAAPLKAQQDQAYSTDFLKKVGLDAEGNAPSGMNFISRTVPVGTKADAYQADTATVSVWCTGLIGMAGTGSENPVRTDWLTYTFELRWTDGDWKTVKASQKKGPAPVDGDVPVSGAEEIAGAVKEFGGFTYAR</sequence>
<keyword evidence="2" id="KW-0812">Transmembrane</keyword>
<gene>
    <name evidence="4" type="ORF">GCM10012280_25690</name>
</gene>
<dbReference type="EMBL" id="BMMS01000009">
    <property type="protein sequence ID" value="GGO87366.1"/>
    <property type="molecule type" value="Genomic_DNA"/>
</dbReference>
<accession>A0A918DW91</accession>
<comment type="caution">
    <text evidence="4">The sequence shown here is derived from an EMBL/GenBank/DDBJ whole genome shotgun (WGS) entry which is preliminary data.</text>
</comment>
<feature type="region of interest" description="Disordered" evidence="1">
    <location>
        <begin position="1"/>
        <end position="24"/>
    </location>
</feature>
<evidence type="ECO:0000259" key="3">
    <source>
        <dbReference type="Pfam" id="PF26526"/>
    </source>
</evidence>
<evidence type="ECO:0000256" key="2">
    <source>
        <dbReference type="SAM" id="Phobius"/>
    </source>
</evidence>
<protein>
    <recommendedName>
        <fullName evidence="3">DUF8175 domain-containing protein</fullName>
    </recommendedName>
</protein>
<feature type="region of interest" description="Disordered" evidence="1">
    <location>
        <begin position="53"/>
        <end position="92"/>
    </location>
</feature>
<evidence type="ECO:0000256" key="1">
    <source>
        <dbReference type="SAM" id="MobiDB-lite"/>
    </source>
</evidence>